<evidence type="ECO:0000313" key="2">
    <source>
        <dbReference type="EMBL" id="WPK25607.1"/>
    </source>
</evidence>
<evidence type="ECO:0000256" key="1">
    <source>
        <dbReference type="ARBA" id="ARBA00008209"/>
    </source>
</evidence>
<name>A0AAX4HAQ6_9ASCO</name>
<gene>
    <name evidence="2" type="ORF">PUMCH_002928</name>
</gene>
<evidence type="ECO:0008006" key="4">
    <source>
        <dbReference type="Google" id="ProtNLM"/>
    </source>
</evidence>
<dbReference type="EMBL" id="CP138896">
    <property type="protein sequence ID" value="WPK25607.1"/>
    <property type="molecule type" value="Genomic_DNA"/>
</dbReference>
<keyword evidence="3" id="KW-1185">Reference proteome</keyword>
<dbReference type="InterPro" id="IPR006931">
    <property type="entry name" value="Calcipressin"/>
</dbReference>
<accession>A0AAX4HAQ6</accession>
<reference evidence="2 3" key="1">
    <citation type="submission" date="2023-10" db="EMBL/GenBank/DDBJ databases">
        <title>Draft Genome Sequence of Candida saopaulonensis from a very Premature Infant with Sepsis.</title>
        <authorList>
            <person name="Ning Y."/>
            <person name="Dai R."/>
            <person name="Xiao M."/>
            <person name="Xu Y."/>
            <person name="Yan Q."/>
            <person name="Zhang L."/>
        </authorList>
    </citation>
    <scope>NUCLEOTIDE SEQUENCE [LARGE SCALE GENOMIC DNA]</scope>
    <source>
        <strain evidence="2 3">19XY460</strain>
    </source>
</reference>
<dbReference type="RefSeq" id="XP_062877989.1">
    <property type="nucleotide sequence ID" value="XM_063021919.1"/>
</dbReference>
<comment type="similarity">
    <text evidence="1">Belongs to the RCAN family.</text>
</comment>
<sequence>MPRTKTNSLILSDLQGSIASDPQEVAKALADAGFQSELVFLPRFKRYIVICLTKDMSEKAKHFLEQQFEGAAKVSYSLRDNPLLMPFDGTWALKLETTDYLELPLEEGSKRFLILPPLSPQSEWDDYGKTEEGPNKKAIYSPDELAHLLWDRLGGFESTQVRRFEVEEERPEDVLATEKPIFDIAGLEEILFEDIPAGLPAIVVDKVSNRAPQIRRAMPKTAIPPKLD</sequence>
<dbReference type="Proteomes" id="UP001338582">
    <property type="component" value="Chromosome 3"/>
</dbReference>
<dbReference type="AlphaFoldDB" id="A0AAX4HAQ6"/>
<protein>
    <recommendedName>
        <fullName evidence="4">Calcipressin</fullName>
    </recommendedName>
</protein>
<dbReference type="GeneID" id="88173992"/>
<evidence type="ECO:0000313" key="3">
    <source>
        <dbReference type="Proteomes" id="UP001338582"/>
    </source>
</evidence>
<dbReference type="Pfam" id="PF04847">
    <property type="entry name" value="Calcipressin"/>
    <property type="match status" value="1"/>
</dbReference>
<proteinExistence type="inferred from homology"/>
<organism evidence="2 3">
    <name type="scientific">Australozyma saopauloensis</name>
    <dbReference type="NCBI Taxonomy" id="291208"/>
    <lineage>
        <taxon>Eukaryota</taxon>
        <taxon>Fungi</taxon>
        <taxon>Dikarya</taxon>
        <taxon>Ascomycota</taxon>
        <taxon>Saccharomycotina</taxon>
        <taxon>Pichiomycetes</taxon>
        <taxon>Metschnikowiaceae</taxon>
        <taxon>Australozyma</taxon>
    </lineage>
</organism>
<dbReference type="KEGG" id="asau:88173992"/>
<dbReference type="GO" id="GO:0019722">
    <property type="term" value="P:calcium-mediated signaling"/>
    <property type="evidence" value="ECO:0007669"/>
    <property type="project" value="InterPro"/>
</dbReference>